<dbReference type="RefSeq" id="WP_119771045.1">
    <property type="nucleotide sequence ID" value="NZ_QYUO01000002.1"/>
</dbReference>
<dbReference type="Pfam" id="PF03466">
    <property type="entry name" value="LysR_substrate"/>
    <property type="match status" value="1"/>
</dbReference>
<dbReference type="OrthoDB" id="8839922at2"/>
<feature type="domain" description="HTH lysR-type" evidence="5">
    <location>
        <begin position="1"/>
        <end position="58"/>
    </location>
</feature>
<keyword evidence="4" id="KW-0804">Transcription</keyword>
<comment type="caution">
    <text evidence="6">The sequence shown here is derived from an EMBL/GenBank/DDBJ whole genome shotgun (WGS) entry which is preliminary data.</text>
</comment>
<dbReference type="AlphaFoldDB" id="A0A3A3FK51"/>
<dbReference type="InterPro" id="IPR036390">
    <property type="entry name" value="WH_DNA-bd_sf"/>
</dbReference>
<keyword evidence="2" id="KW-0805">Transcription regulation</keyword>
<dbReference type="SUPFAM" id="SSF46785">
    <property type="entry name" value="Winged helix' DNA-binding domain"/>
    <property type="match status" value="1"/>
</dbReference>
<evidence type="ECO:0000256" key="1">
    <source>
        <dbReference type="ARBA" id="ARBA00009437"/>
    </source>
</evidence>
<evidence type="ECO:0000259" key="5">
    <source>
        <dbReference type="PROSITE" id="PS50931"/>
    </source>
</evidence>
<dbReference type="Gene3D" id="3.40.190.10">
    <property type="entry name" value="Periplasmic binding protein-like II"/>
    <property type="match status" value="2"/>
</dbReference>
<accession>A0A3A3FK51</accession>
<evidence type="ECO:0000313" key="6">
    <source>
        <dbReference type="EMBL" id="RJF95898.1"/>
    </source>
</evidence>
<evidence type="ECO:0000256" key="3">
    <source>
        <dbReference type="ARBA" id="ARBA00023125"/>
    </source>
</evidence>
<gene>
    <name evidence="6" type="ORF">D3871_21305</name>
</gene>
<dbReference type="PANTHER" id="PTHR30126:SF98">
    <property type="entry name" value="HTH-TYPE TRANSCRIPTIONAL ACTIVATOR BAUR"/>
    <property type="match status" value="1"/>
</dbReference>
<dbReference type="SUPFAM" id="SSF53850">
    <property type="entry name" value="Periplasmic binding protein-like II"/>
    <property type="match status" value="1"/>
</dbReference>
<evidence type="ECO:0000256" key="4">
    <source>
        <dbReference type="ARBA" id="ARBA00023163"/>
    </source>
</evidence>
<dbReference type="FunFam" id="1.10.10.10:FF:000001">
    <property type="entry name" value="LysR family transcriptional regulator"/>
    <property type="match status" value="1"/>
</dbReference>
<dbReference type="PANTHER" id="PTHR30126">
    <property type="entry name" value="HTH-TYPE TRANSCRIPTIONAL REGULATOR"/>
    <property type="match status" value="1"/>
</dbReference>
<dbReference type="EMBL" id="QYUO01000002">
    <property type="protein sequence ID" value="RJF95898.1"/>
    <property type="molecule type" value="Genomic_DNA"/>
</dbReference>
<organism evidence="6 7">
    <name type="scientific">Noviherbaspirillum saxi</name>
    <dbReference type="NCBI Taxonomy" id="2320863"/>
    <lineage>
        <taxon>Bacteria</taxon>
        <taxon>Pseudomonadati</taxon>
        <taxon>Pseudomonadota</taxon>
        <taxon>Betaproteobacteria</taxon>
        <taxon>Burkholderiales</taxon>
        <taxon>Oxalobacteraceae</taxon>
        <taxon>Noviherbaspirillum</taxon>
    </lineage>
</organism>
<dbReference type="PROSITE" id="PS50931">
    <property type="entry name" value="HTH_LYSR"/>
    <property type="match status" value="1"/>
</dbReference>
<dbReference type="CDD" id="cd05466">
    <property type="entry name" value="PBP2_LTTR_substrate"/>
    <property type="match status" value="1"/>
</dbReference>
<dbReference type="Gene3D" id="1.10.10.10">
    <property type="entry name" value="Winged helix-like DNA-binding domain superfamily/Winged helix DNA-binding domain"/>
    <property type="match status" value="1"/>
</dbReference>
<dbReference type="Pfam" id="PF00126">
    <property type="entry name" value="HTH_1"/>
    <property type="match status" value="1"/>
</dbReference>
<sequence>MNIKHLEHLLTLAETGSFSRAAERLFITQSALSRSIQTLEEELDGRLLDRIGKRNELTPLGQDVVKRARQIVHDASELRRLAELFQQGGGGAIRVGLGSGPGALLMTPLLRYMAVHQPAVRVSITRGPTELQLLQLRARQLDALVVDARRVVPAPDLQIESIAELRACFACRADHPLARFKSVTLAQLLAYPIASTPLSDEVARLMVDQYGPQANPAQMTTLQCEDVTSLIEVVEQSQAIFLGIAAAASEGFKAGRLIELKMKPRLQASARFAYITLAGFTEAPAMALFRRLVAERMHDGVKN</sequence>
<dbReference type="InterPro" id="IPR005119">
    <property type="entry name" value="LysR_subst-bd"/>
</dbReference>
<name>A0A3A3FK51_9BURK</name>
<keyword evidence="3" id="KW-0238">DNA-binding</keyword>
<reference evidence="7" key="1">
    <citation type="submission" date="2018-09" db="EMBL/GenBank/DDBJ databases">
        <authorList>
            <person name="Zhu H."/>
        </authorList>
    </citation>
    <scope>NUCLEOTIDE SEQUENCE [LARGE SCALE GENOMIC DNA]</scope>
    <source>
        <strain evidence="7">K1R23-30</strain>
    </source>
</reference>
<dbReference type="InterPro" id="IPR000847">
    <property type="entry name" value="LysR_HTH_N"/>
</dbReference>
<dbReference type="GO" id="GO:0000976">
    <property type="term" value="F:transcription cis-regulatory region binding"/>
    <property type="evidence" value="ECO:0007669"/>
    <property type="project" value="TreeGrafter"/>
</dbReference>
<dbReference type="Proteomes" id="UP000265955">
    <property type="component" value="Unassembled WGS sequence"/>
</dbReference>
<evidence type="ECO:0000313" key="7">
    <source>
        <dbReference type="Proteomes" id="UP000265955"/>
    </source>
</evidence>
<protein>
    <submittedName>
        <fullName evidence="6">LysR family transcriptional regulator</fullName>
    </submittedName>
</protein>
<dbReference type="InterPro" id="IPR036388">
    <property type="entry name" value="WH-like_DNA-bd_sf"/>
</dbReference>
<dbReference type="PRINTS" id="PR00039">
    <property type="entry name" value="HTHLYSR"/>
</dbReference>
<dbReference type="GO" id="GO:0003700">
    <property type="term" value="F:DNA-binding transcription factor activity"/>
    <property type="evidence" value="ECO:0007669"/>
    <property type="project" value="InterPro"/>
</dbReference>
<evidence type="ECO:0000256" key="2">
    <source>
        <dbReference type="ARBA" id="ARBA00023015"/>
    </source>
</evidence>
<proteinExistence type="inferred from homology"/>
<keyword evidence="7" id="KW-1185">Reference proteome</keyword>
<comment type="similarity">
    <text evidence="1">Belongs to the LysR transcriptional regulatory family.</text>
</comment>